<keyword evidence="3" id="KW-1185">Reference proteome</keyword>
<dbReference type="PANTHER" id="PTHR38011">
    <property type="entry name" value="DIHYDROFOLATE REDUCTASE FAMILY PROTEIN (AFU_ORTHOLOGUE AFUA_8G06820)"/>
    <property type="match status" value="1"/>
</dbReference>
<evidence type="ECO:0000313" key="3">
    <source>
        <dbReference type="Proteomes" id="UP000681075"/>
    </source>
</evidence>
<dbReference type="InterPro" id="IPR002734">
    <property type="entry name" value="RibDG_C"/>
</dbReference>
<dbReference type="SUPFAM" id="SSF53597">
    <property type="entry name" value="Dihydrofolate reductase-like"/>
    <property type="match status" value="1"/>
</dbReference>
<feature type="domain" description="Bacterial bifunctional deaminase-reductase C-terminal" evidence="1">
    <location>
        <begin position="4"/>
        <end position="172"/>
    </location>
</feature>
<dbReference type="RefSeq" id="WP_420244617.1">
    <property type="nucleotide sequence ID" value="NZ_BOPV01000001.1"/>
</dbReference>
<dbReference type="Proteomes" id="UP000681075">
    <property type="component" value="Unassembled WGS sequence"/>
</dbReference>
<dbReference type="GO" id="GO:0008703">
    <property type="term" value="F:5-amino-6-(5-phosphoribosylamino)uracil reductase activity"/>
    <property type="evidence" value="ECO:0007669"/>
    <property type="project" value="InterPro"/>
</dbReference>
<proteinExistence type="predicted"/>
<dbReference type="Gene3D" id="3.40.430.10">
    <property type="entry name" value="Dihydrofolate Reductase, subunit A"/>
    <property type="match status" value="1"/>
</dbReference>
<dbReference type="InterPro" id="IPR050765">
    <property type="entry name" value="Riboflavin_Biosynth_HTPR"/>
</dbReference>
<comment type="caution">
    <text evidence="2">The sequence shown here is derived from an EMBL/GenBank/DDBJ whole genome shotgun (WGS) entry which is preliminary data.</text>
</comment>
<protein>
    <submittedName>
        <fullName evidence="2">Dihydrofolate reductase</fullName>
    </submittedName>
</protein>
<evidence type="ECO:0000313" key="2">
    <source>
        <dbReference type="EMBL" id="GIL41215.1"/>
    </source>
</evidence>
<reference evidence="2" key="1">
    <citation type="submission" date="2021-02" db="EMBL/GenBank/DDBJ databases">
        <title>Genome sequence of Rhodospirillales sp. strain TMPK1 isolated from soil.</title>
        <authorList>
            <person name="Nakai R."/>
            <person name="Kusada H."/>
            <person name="Tamaki H."/>
        </authorList>
    </citation>
    <scope>NUCLEOTIDE SEQUENCE</scope>
    <source>
        <strain evidence="2">TMPK1</strain>
    </source>
</reference>
<evidence type="ECO:0000259" key="1">
    <source>
        <dbReference type="Pfam" id="PF01872"/>
    </source>
</evidence>
<name>A0A8S8XJ65_9PROT</name>
<gene>
    <name evidence="2" type="ORF">TMPK1_34520</name>
</gene>
<organism evidence="2 3">
    <name type="scientific">Roseiterribacter gracilis</name>
    <dbReference type="NCBI Taxonomy" id="2812848"/>
    <lineage>
        <taxon>Bacteria</taxon>
        <taxon>Pseudomonadati</taxon>
        <taxon>Pseudomonadota</taxon>
        <taxon>Alphaproteobacteria</taxon>
        <taxon>Rhodospirillales</taxon>
        <taxon>Roseiterribacteraceae</taxon>
        <taxon>Roseiterribacter</taxon>
    </lineage>
</organism>
<sequence length="179" mass="19191">MRRLILKLSMSVDGFVGGPNGEMDAFMRHRSPDGAAWVTDLLRDSGVQVIGRKTYEGWATFWPTAPGPMTEAMNALPRIVVTRQASVDTSLWDAEVANGDLATEIARLKQQDGKDILAHGGAGFAQSLIKLGLVDEYRLVVHPVALGAGLPLFPALMDLQLVSATSFASGTVAKVYRPA</sequence>
<dbReference type="GO" id="GO:0009231">
    <property type="term" value="P:riboflavin biosynthetic process"/>
    <property type="evidence" value="ECO:0007669"/>
    <property type="project" value="InterPro"/>
</dbReference>
<dbReference type="Pfam" id="PF01872">
    <property type="entry name" value="RibD_C"/>
    <property type="match status" value="1"/>
</dbReference>
<dbReference type="PANTHER" id="PTHR38011:SF11">
    <property type="entry name" value="2,5-DIAMINO-6-RIBOSYLAMINO-4(3H)-PYRIMIDINONE 5'-PHOSPHATE REDUCTASE"/>
    <property type="match status" value="1"/>
</dbReference>
<accession>A0A8S8XJ65</accession>
<dbReference type="EMBL" id="BOPV01000001">
    <property type="protein sequence ID" value="GIL41215.1"/>
    <property type="molecule type" value="Genomic_DNA"/>
</dbReference>
<dbReference type="InterPro" id="IPR024072">
    <property type="entry name" value="DHFR-like_dom_sf"/>
</dbReference>
<dbReference type="AlphaFoldDB" id="A0A8S8XJ65"/>